<feature type="domain" description="Zinc-ribbon" evidence="2">
    <location>
        <begin position="2"/>
        <end position="24"/>
    </location>
</feature>
<dbReference type="Proteomes" id="UP000261140">
    <property type="component" value="Unassembled WGS sequence"/>
</dbReference>
<dbReference type="RefSeq" id="WP_117503845.1">
    <property type="nucleotide sequence ID" value="NZ_QVEQ01000001.1"/>
</dbReference>
<evidence type="ECO:0000313" key="3">
    <source>
        <dbReference type="EMBL" id="RGB73275.1"/>
    </source>
</evidence>
<dbReference type="AlphaFoldDB" id="A0A3E2TDJ2"/>
<evidence type="ECO:0000313" key="4">
    <source>
        <dbReference type="Proteomes" id="UP000261140"/>
    </source>
</evidence>
<protein>
    <submittedName>
        <fullName evidence="3">Zinc ribbon domain-containing protein</fullName>
    </submittedName>
</protein>
<proteinExistence type="predicted"/>
<organism evidence="3 4">
    <name type="scientific">Faecalibacterium prausnitzii</name>
    <dbReference type="NCBI Taxonomy" id="853"/>
    <lineage>
        <taxon>Bacteria</taxon>
        <taxon>Bacillati</taxon>
        <taxon>Bacillota</taxon>
        <taxon>Clostridia</taxon>
        <taxon>Eubacteriales</taxon>
        <taxon>Oscillospiraceae</taxon>
        <taxon>Faecalibacterium</taxon>
    </lineage>
</organism>
<keyword evidence="1" id="KW-1133">Transmembrane helix</keyword>
<dbReference type="InterPro" id="IPR026870">
    <property type="entry name" value="Zinc_ribbon_dom"/>
</dbReference>
<dbReference type="EMBL" id="QVEQ01000001">
    <property type="protein sequence ID" value="RGB73275.1"/>
    <property type="molecule type" value="Genomic_DNA"/>
</dbReference>
<accession>A0A3E2TDJ2</accession>
<keyword evidence="1" id="KW-0472">Membrane</keyword>
<gene>
    <name evidence="3" type="ORF">DWZ89_00300</name>
</gene>
<sequence>MYCPKCGSLIESNSVFCKNCGTKLHLSNHTSSSPKSKKAIAISLVIVVLFICSAIAYFRISSTTSFGYYDNNKWGISIDYFKKKYPDGYEYDKDPEDSKTTFSIPINSFEGLSFNSEETAACIFQDGKFYYVQILFRVDDAFSATDSLEEKLTKKYGTPAKYEPQYGSYRWDTSKSNITVTAISDTAVAVWFADIDSPYNPLNK</sequence>
<evidence type="ECO:0000259" key="2">
    <source>
        <dbReference type="Pfam" id="PF13240"/>
    </source>
</evidence>
<name>A0A3E2TDJ2_9FIRM</name>
<keyword evidence="1" id="KW-0812">Transmembrane</keyword>
<comment type="caution">
    <text evidence="3">The sequence shown here is derived from an EMBL/GenBank/DDBJ whole genome shotgun (WGS) entry which is preliminary data.</text>
</comment>
<evidence type="ECO:0000256" key="1">
    <source>
        <dbReference type="SAM" id="Phobius"/>
    </source>
</evidence>
<dbReference type="Pfam" id="PF13240">
    <property type="entry name" value="Zn_Ribbon_1"/>
    <property type="match status" value="1"/>
</dbReference>
<reference evidence="3 4" key="1">
    <citation type="submission" date="2018-08" db="EMBL/GenBank/DDBJ databases">
        <title>A genome reference for cultivated species of the human gut microbiota.</title>
        <authorList>
            <person name="Zou Y."/>
            <person name="Xue W."/>
            <person name="Luo G."/>
        </authorList>
    </citation>
    <scope>NUCLEOTIDE SEQUENCE [LARGE SCALE GENOMIC DNA]</scope>
    <source>
        <strain evidence="3 4">AF36-11AT</strain>
    </source>
</reference>
<feature type="transmembrane region" description="Helical" evidence="1">
    <location>
        <begin position="39"/>
        <end position="58"/>
    </location>
</feature>